<dbReference type="PANTHER" id="PTHR21248">
    <property type="entry name" value="CARDIOLIPIN SYNTHASE"/>
    <property type="match status" value="1"/>
</dbReference>
<feature type="transmembrane region" description="Helical" evidence="16">
    <location>
        <begin position="6"/>
        <end position="28"/>
    </location>
</feature>
<comment type="function">
    <text evidence="1">Could be a virulence factor.</text>
</comment>
<evidence type="ECO:0000256" key="12">
    <source>
        <dbReference type="ARBA" id="ARBA00023136"/>
    </source>
</evidence>
<reference evidence="18 19" key="1">
    <citation type="submission" date="2020-08" db="EMBL/GenBank/DDBJ databases">
        <title>Genomic Encyclopedia of Type Strains, Phase IV (KMG-IV): sequencing the most valuable type-strain genomes for metagenomic binning, comparative biology and taxonomic classification.</title>
        <authorList>
            <person name="Goeker M."/>
        </authorList>
    </citation>
    <scope>NUCLEOTIDE SEQUENCE [LARGE SCALE GENOMIC DNA]</scope>
    <source>
        <strain evidence="18 19">DSM 25079</strain>
    </source>
</reference>
<gene>
    <name evidence="18" type="ORF">FHS49_002282</name>
</gene>
<keyword evidence="19" id="KW-1185">Reference proteome</keyword>
<evidence type="ECO:0000256" key="13">
    <source>
        <dbReference type="ARBA" id="ARBA00023209"/>
    </source>
</evidence>
<dbReference type="GO" id="GO:0005576">
    <property type="term" value="C:extracellular region"/>
    <property type="evidence" value="ECO:0007669"/>
    <property type="project" value="UniProtKB-SubCell"/>
</dbReference>
<evidence type="ECO:0000256" key="9">
    <source>
        <dbReference type="ARBA" id="ARBA00022737"/>
    </source>
</evidence>
<evidence type="ECO:0000256" key="5">
    <source>
        <dbReference type="ARBA" id="ARBA00022516"/>
    </source>
</evidence>
<evidence type="ECO:0000256" key="4">
    <source>
        <dbReference type="ARBA" id="ARBA00022475"/>
    </source>
</evidence>
<keyword evidence="12 16" id="KW-0472">Membrane</keyword>
<protein>
    <recommendedName>
        <fullName evidence="15">Cardiolipin synthase</fullName>
        <ecNumber evidence="15">2.7.8.-</ecNumber>
    </recommendedName>
</protein>
<dbReference type="PROSITE" id="PS50035">
    <property type="entry name" value="PLD"/>
    <property type="match status" value="2"/>
</dbReference>
<dbReference type="CDD" id="cd09158">
    <property type="entry name" value="PLDc_EcCLS_like_2"/>
    <property type="match status" value="1"/>
</dbReference>
<dbReference type="Gene3D" id="3.30.870.10">
    <property type="entry name" value="Endonuclease Chain A"/>
    <property type="match status" value="2"/>
</dbReference>
<dbReference type="SMART" id="SM00155">
    <property type="entry name" value="PLDc"/>
    <property type="match status" value="2"/>
</dbReference>
<evidence type="ECO:0000256" key="2">
    <source>
        <dbReference type="ARBA" id="ARBA00004613"/>
    </source>
</evidence>
<proteinExistence type="predicted"/>
<dbReference type="InterPro" id="IPR022924">
    <property type="entry name" value="Cardiolipin_synthase"/>
</dbReference>
<keyword evidence="8 16" id="KW-0812">Transmembrane</keyword>
<dbReference type="Pfam" id="PF13091">
    <property type="entry name" value="PLDc_2"/>
    <property type="match status" value="2"/>
</dbReference>
<keyword evidence="5" id="KW-0444">Lipid biosynthesis</keyword>
<name>A0A7W9AIV7_9SPHN</name>
<comment type="caution">
    <text evidence="18">The sequence shown here is derived from an EMBL/GenBank/DDBJ whole genome shotgun (WGS) entry which is preliminary data.</text>
</comment>
<evidence type="ECO:0000259" key="17">
    <source>
        <dbReference type="PROSITE" id="PS50035"/>
    </source>
</evidence>
<dbReference type="Pfam" id="PF13396">
    <property type="entry name" value="PLDc_N"/>
    <property type="match status" value="1"/>
</dbReference>
<evidence type="ECO:0000256" key="16">
    <source>
        <dbReference type="SAM" id="Phobius"/>
    </source>
</evidence>
<comment type="subcellular location">
    <subcellularLocation>
        <location evidence="3">Cell membrane</location>
        <topology evidence="3">Multi-pass membrane protein</topology>
    </subcellularLocation>
    <subcellularLocation>
        <location evidence="2">Secreted</location>
    </subcellularLocation>
</comment>
<dbReference type="EMBL" id="JACIJC010000003">
    <property type="protein sequence ID" value="MBB5686266.1"/>
    <property type="molecule type" value="Genomic_DNA"/>
</dbReference>
<dbReference type="SUPFAM" id="SSF56024">
    <property type="entry name" value="Phospholipase D/nuclease"/>
    <property type="match status" value="2"/>
</dbReference>
<dbReference type="AlphaFoldDB" id="A0A7W9AIV7"/>
<keyword evidence="13" id="KW-0594">Phospholipid biosynthesis</keyword>
<evidence type="ECO:0000256" key="10">
    <source>
        <dbReference type="ARBA" id="ARBA00022989"/>
    </source>
</evidence>
<sequence>MLQDLIPGFGTAYVVSEWAIRLLMLIIVPLRRSPEATRSWLLLIFFLPIPGLLLYLAIGRPKFPQWRTDRSLQIAPLFKDVSNGLAQMEAPGPLPALARKLGGFPAVHGNHIAFLQDYDGTIDRLIADIDAAERHVRMIAYIFADDATGQRVIAALGRAAARGLPCHVIIDSFGTHRWLKGVMTALEAAGVKVHEALPFHLLRARTRRDMRNHRKLFIIDGLIGYAGSQNIVNKDFRPGVTNQELVVRVTGPVVAEMTALFLADWFLETEEKLDDVVAIPSIQADGAVAQLLPSGPDYPLKGLETLLIWQIHAAERQVTITTPYFIPNEALLDALTTAARRGVAVDIIVSAIADQMLVSLAQRSYYSELLAAGIRVHLFRDYLLHAKNMCIDGTLAIVGSSNVDIRSFQLNEEVSLLLLDPVSVDALATIQRGAIARSDPVDLEQWRKRSRLRKTTENAARLVSPLL</sequence>
<dbReference type="InterPro" id="IPR027379">
    <property type="entry name" value="CLS_N"/>
</dbReference>
<feature type="domain" description="PLD phosphodiesterase" evidence="17">
    <location>
        <begin position="208"/>
        <end position="235"/>
    </location>
</feature>
<organism evidence="18 19">
    <name type="scientific">Sphingobium boeckii</name>
    <dbReference type="NCBI Taxonomy" id="1082345"/>
    <lineage>
        <taxon>Bacteria</taxon>
        <taxon>Pseudomonadati</taxon>
        <taxon>Pseudomonadota</taxon>
        <taxon>Alphaproteobacteria</taxon>
        <taxon>Sphingomonadales</taxon>
        <taxon>Sphingomonadaceae</taxon>
        <taxon>Sphingobium</taxon>
    </lineage>
</organism>
<feature type="transmembrane region" description="Helical" evidence="16">
    <location>
        <begin position="40"/>
        <end position="58"/>
    </location>
</feature>
<keyword evidence="14" id="KW-1208">Phospholipid metabolism</keyword>
<dbReference type="InterPro" id="IPR001736">
    <property type="entry name" value="PLipase_D/transphosphatidylase"/>
</dbReference>
<evidence type="ECO:0000256" key="8">
    <source>
        <dbReference type="ARBA" id="ARBA00022692"/>
    </source>
</evidence>
<feature type="domain" description="PLD phosphodiesterase" evidence="17">
    <location>
        <begin position="380"/>
        <end position="407"/>
    </location>
</feature>
<dbReference type="InterPro" id="IPR025202">
    <property type="entry name" value="PLD-like_dom"/>
</dbReference>
<evidence type="ECO:0000313" key="19">
    <source>
        <dbReference type="Proteomes" id="UP000549617"/>
    </source>
</evidence>
<accession>A0A7W9AIV7</accession>
<keyword evidence="11" id="KW-0443">Lipid metabolism</keyword>
<keyword evidence="9" id="KW-0677">Repeat</keyword>
<evidence type="ECO:0000256" key="6">
    <source>
        <dbReference type="ARBA" id="ARBA00022525"/>
    </source>
</evidence>
<dbReference type="NCBIfam" id="TIGR04265">
    <property type="entry name" value="bac_cardiolipin"/>
    <property type="match status" value="1"/>
</dbReference>
<dbReference type="EC" id="2.7.8.-" evidence="15"/>
<dbReference type="GO" id="GO:0008808">
    <property type="term" value="F:cardiolipin synthase activity"/>
    <property type="evidence" value="ECO:0007669"/>
    <property type="project" value="UniProtKB-UniRule"/>
</dbReference>
<keyword evidence="7 18" id="KW-0808">Transferase</keyword>
<dbReference type="Proteomes" id="UP000549617">
    <property type="component" value="Unassembled WGS sequence"/>
</dbReference>
<evidence type="ECO:0000313" key="18">
    <source>
        <dbReference type="EMBL" id="MBB5686266.1"/>
    </source>
</evidence>
<dbReference type="RefSeq" id="WP_184018442.1">
    <property type="nucleotide sequence ID" value="NZ_JACIJC010000003.1"/>
</dbReference>
<keyword evidence="6" id="KW-0964">Secreted</keyword>
<evidence type="ECO:0000256" key="14">
    <source>
        <dbReference type="ARBA" id="ARBA00023264"/>
    </source>
</evidence>
<dbReference type="GO" id="GO:0005886">
    <property type="term" value="C:plasma membrane"/>
    <property type="evidence" value="ECO:0007669"/>
    <property type="project" value="UniProtKB-SubCell"/>
</dbReference>
<evidence type="ECO:0000256" key="7">
    <source>
        <dbReference type="ARBA" id="ARBA00022679"/>
    </source>
</evidence>
<evidence type="ECO:0000256" key="11">
    <source>
        <dbReference type="ARBA" id="ARBA00023098"/>
    </source>
</evidence>
<evidence type="ECO:0000256" key="3">
    <source>
        <dbReference type="ARBA" id="ARBA00004651"/>
    </source>
</evidence>
<evidence type="ECO:0000256" key="15">
    <source>
        <dbReference type="NCBIfam" id="TIGR04265"/>
    </source>
</evidence>
<keyword evidence="4" id="KW-1003">Cell membrane</keyword>
<dbReference type="GO" id="GO:0032049">
    <property type="term" value="P:cardiolipin biosynthetic process"/>
    <property type="evidence" value="ECO:0007669"/>
    <property type="project" value="UniProtKB-UniRule"/>
</dbReference>
<dbReference type="PANTHER" id="PTHR21248:SF22">
    <property type="entry name" value="PHOSPHOLIPASE D"/>
    <property type="match status" value="1"/>
</dbReference>
<keyword evidence="10 16" id="KW-1133">Transmembrane helix</keyword>
<evidence type="ECO:0000256" key="1">
    <source>
        <dbReference type="ARBA" id="ARBA00003145"/>
    </source>
</evidence>